<evidence type="ECO:0000256" key="8">
    <source>
        <dbReference type="ARBA" id="ARBA00022723"/>
    </source>
</evidence>
<feature type="binding site" evidence="13">
    <location>
        <position position="571"/>
    </location>
    <ligand>
        <name>5-methyltetrahydropteroyltri-L-glutamate</name>
        <dbReference type="ChEBI" id="CHEBI:58207"/>
    </ligand>
</feature>
<keyword evidence="6" id="KW-0028">Amino-acid biosynthesis</keyword>
<feature type="binding site" evidence="13">
    <location>
        <position position="609"/>
    </location>
    <ligand>
        <name>L-homocysteine</name>
        <dbReference type="ChEBI" id="CHEBI:58199"/>
    </ligand>
</feature>
<name>A0A4R5XG02_9AGAM</name>
<comment type="cofactor">
    <cofactor evidence="14">
        <name>Zn(2+)</name>
        <dbReference type="ChEBI" id="CHEBI:29105"/>
    </cofactor>
    <text evidence="14">Binds 2 Zn(2+) ions per subunit.</text>
</comment>
<dbReference type="GO" id="GO:0071265">
    <property type="term" value="P:L-methionine biosynthetic process"/>
    <property type="evidence" value="ECO:0007669"/>
    <property type="project" value="UniProtKB-ARBA"/>
</dbReference>
<dbReference type="GO" id="GO:0008270">
    <property type="term" value="F:zinc ion binding"/>
    <property type="evidence" value="ECO:0007669"/>
    <property type="project" value="InterPro"/>
</dbReference>
<reference evidence="18 19" key="1">
    <citation type="submission" date="2018-06" db="EMBL/GenBank/DDBJ databases">
        <title>A transcriptomic atlas of mushroom development highlights an independent origin of complex multicellularity.</title>
        <authorList>
            <consortium name="DOE Joint Genome Institute"/>
            <person name="Krizsan K."/>
            <person name="Almasi E."/>
            <person name="Merenyi Z."/>
            <person name="Sahu N."/>
            <person name="Viragh M."/>
            <person name="Koszo T."/>
            <person name="Mondo S."/>
            <person name="Kiss B."/>
            <person name="Balint B."/>
            <person name="Kues U."/>
            <person name="Barry K."/>
            <person name="Hegedus J.C."/>
            <person name="Henrissat B."/>
            <person name="Johnson J."/>
            <person name="Lipzen A."/>
            <person name="Ohm R."/>
            <person name="Nagy I."/>
            <person name="Pangilinan J."/>
            <person name="Yan J."/>
            <person name="Xiong Y."/>
            <person name="Grigoriev I.V."/>
            <person name="Hibbett D.S."/>
            <person name="Nagy L.G."/>
        </authorList>
    </citation>
    <scope>NUCLEOTIDE SEQUENCE [LARGE SCALE GENOMIC DNA]</scope>
    <source>
        <strain evidence="18 19">SZMC22713</strain>
    </source>
</reference>
<feature type="binding site" evidence="14">
    <location>
        <position position="675"/>
    </location>
    <ligand>
        <name>Zn(2+)</name>
        <dbReference type="ChEBI" id="CHEBI:29105"/>
        <label>1</label>
        <note>catalytic</note>
    </ligand>
</feature>
<evidence type="ECO:0000256" key="7">
    <source>
        <dbReference type="ARBA" id="ARBA00022679"/>
    </source>
</evidence>
<dbReference type="PIRSF" id="PIRSF000382">
    <property type="entry name" value="MeTrfase_B12_ind"/>
    <property type="match status" value="1"/>
</dbReference>
<comment type="pathway">
    <text evidence="2">Amino-acid biosynthesis; L-methionine biosynthesis via de novo pathway; L-methionine from L-homocysteine (MetE route): step 1/1.</text>
</comment>
<dbReference type="OrthoDB" id="1053771at2759"/>
<dbReference type="InterPro" id="IPR013215">
    <property type="entry name" value="Cbl-indep_Met_Synth_N"/>
</dbReference>
<evidence type="ECO:0000256" key="1">
    <source>
        <dbReference type="ARBA" id="ARBA00002777"/>
    </source>
</evidence>
<evidence type="ECO:0000256" key="15">
    <source>
        <dbReference type="PIRSR" id="PIRSR000382-3"/>
    </source>
</evidence>
<dbReference type="UniPathway" id="UPA00051">
    <property type="reaction ID" value="UER00082"/>
</dbReference>
<dbReference type="VEuPathDB" id="FungiDB:BD410DRAFT_736526"/>
<comment type="function">
    <text evidence="1">Catalyzes the transfer of a methyl group from 5-methyltetrahydrofolate to homocysteine resulting in methionine formation.</text>
</comment>
<dbReference type="STRING" id="50990.A0A4R5XG02"/>
<evidence type="ECO:0000256" key="14">
    <source>
        <dbReference type="PIRSR" id="PIRSR000382-2"/>
    </source>
</evidence>
<dbReference type="FunFam" id="3.20.20.210:FF:000002">
    <property type="entry name" value="5-methyltetrahydropteroyltriglutamate--homocysteine methyltransferase"/>
    <property type="match status" value="1"/>
</dbReference>
<evidence type="ECO:0000256" key="9">
    <source>
        <dbReference type="ARBA" id="ARBA00022833"/>
    </source>
</evidence>
<dbReference type="InterPro" id="IPR002629">
    <property type="entry name" value="Met_Synth_C/arc"/>
</dbReference>
<keyword evidence="5" id="KW-0489">Methyltransferase</keyword>
<protein>
    <recommendedName>
        <fullName evidence="4">5-methyltetrahydropteroyltriglutamate--homocysteine S-methyltransferase</fullName>
        <ecNumber evidence="4">2.1.1.14</ecNumber>
    </recommendedName>
    <alternativeName>
        <fullName evidence="12">Cobalamin-independent methionine synthase</fullName>
    </alternativeName>
    <alternativeName>
        <fullName evidence="11">Methionine synthase, vitamin-B12 independent isozyme</fullName>
    </alternativeName>
</protein>
<keyword evidence="9 14" id="KW-0862">Zinc</keyword>
<evidence type="ECO:0000256" key="10">
    <source>
        <dbReference type="ARBA" id="ARBA00023167"/>
    </source>
</evidence>
<dbReference type="CDD" id="cd03312">
    <property type="entry name" value="CIMS_N_terminal_like"/>
    <property type="match status" value="1"/>
</dbReference>
<sequence>MVASSVLGFPRIGANREVKKAVEAYWAGKLTADELTKAAAEVKKFNWTSLKAKNVDFVPSGEFSLYDHVLDHSAALNVIPARYTGLGLSPLDVYFAMGRGRQADGVDVPASEMKKWFDSNYHYVVPEFSEATDFKLNFNKAVEEFNEAKAVGVVTRPVVLGPISFLVLGKAGRDASAGFQPISLLEKLIPVYKQLLTELKSAGAEWVQIDEPILVLDVAAGLGKQFTSAYSALAPVAPKILLTTYFGRLDSNLDFVAKLPVAGLHIDLDREPGQLDATVAAIKSTSLVLSLGVVSGRNIWKNDFTRSIKLGQKAIDELGAERVIVATSSSVLHTPVTLASENKLTPEQKDWFSFALEKADEVAVIAAALSGSQDPKITAALEANRVSIGKRREFETTSDDAVRKRVAAITDEMLHRKSPFPKRREAQKGHLDLPKFPTTTIGSFPQTKEIRSARLKLGKGELTQDQYEDFIKKEIEGVVRFQEKVGLDLLVHGEPERNDMVQYFGEQLHGFVFTQNGWVQSYGSRYVRPPIIVSDVSRPGPMTVKWSSYAQSVTKKPMKGMLTGPVTILNWSFPRADISKELQAKQLALALRDEVVDLEKAGIHAIQVDEPAIREGLPLRRVDWDAYLKWAVDSFKLSTAGVTDATQTHSHFCYSDFNDIFPSIQRLDADVISIEASKSDMKLLEAFKQFGYSNEIGPGVYDIHSPRVPGEQEIKDRIKAMLGLLPDHLLFVNPDCGLKTRGWKETEASLTNLVAAARWARQTYA</sequence>
<feature type="binding site" evidence="13">
    <location>
        <begin position="441"/>
        <end position="443"/>
    </location>
    <ligand>
        <name>L-homocysteine</name>
        <dbReference type="ChEBI" id="CHEBI:58199"/>
    </ligand>
</feature>
<evidence type="ECO:0000259" key="16">
    <source>
        <dbReference type="Pfam" id="PF01717"/>
    </source>
</evidence>
<dbReference type="NCBIfam" id="NF003556">
    <property type="entry name" value="PRK05222.1"/>
    <property type="match status" value="1"/>
</dbReference>
<dbReference type="AlphaFoldDB" id="A0A4R5XG02"/>
<keyword evidence="19" id="KW-1185">Reference proteome</keyword>
<evidence type="ECO:0000256" key="6">
    <source>
        <dbReference type="ARBA" id="ARBA00022605"/>
    </source>
</evidence>
<feature type="binding site" evidence="14">
    <location>
        <position position="651"/>
    </location>
    <ligand>
        <name>Zn(2+)</name>
        <dbReference type="ChEBI" id="CHEBI:29105"/>
        <label>1</label>
        <note>catalytic</note>
    </ligand>
</feature>
<evidence type="ECO:0000256" key="11">
    <source>
        <dbReference type="ARBA" id="ARBA00030765"/>
    </source>
</evidence>
<evidence type="ECO:0000313" key="19">
    <source>
        <dbReference type="Proteomes" id="UP000294933"/>
    </source>
</evidence>
<feature type="binding site" evidence="13">
    <location>
        <position position="609"/>
    </location>
    <ligand>
        <name>L-methionine</name>
        <dbReference type="ChEBI" id="CHEBI:57844"/>
    </ligand>
</feature>
<dbReference type="CDD" id="cd03311">
    <property type="entry name" value="CIMS_C_terminal_like"/>
    <property type="match status" value="1"/>
</dbReference>
<comment type="similarity">
    <text evidence="3">Belongs to the vitamin-B12 independent methionine synthase family.</text>
</comment>
<evidence type="ECO:0000313" key="18">
    <source>
        <dbReference type="EMBL" id="TDL29545.1"/>
    </source>
</evidence>
<feature type="binding site" evidence="13">
    <location>
        <position position="19"/>
    </location>
    <ligand>
        <name>5-methyltetrahydropteroyltri-L-glutamate</name>
        <dbReference type="ChEBI" id="CHEBI:58207"/>
    </ligand>
</feature>
<organism evidence="18 19">
    <name type="scientific">Rickenella mellea</name>
    <dbReference type="NCBI Taxonomy" id="50990"/>
    <lineage>
        <taxon>Eukaryota</taxon>
        <taxon>Fungi</taxon>
        <taxon>Dikarya</taxon>
        <taxon>Basidiomycota</taxon>
        <taxon>Agaricomycotina</taxon>
        <taxon>Agaricomycetes</taxon>
        <taxon>Hymenochaetales</taxon>
        <taxon>Rickenellaceae</taxon>
        <taxon>Rickenella</taxon>
    </lineage>
</organism>
<dbReference type="InterPro" id="IPR038071">
    <property type="entry name" value="UROD/MetE-like_sf"/>
</dbReference>
<feature type="binding site" evidence="13">
    <location>
        <position position="494"/>
    </location>
    <ligand>
        <name>L-methionine</name>
        <dbReference type="ChEBI" id="CHEBI:57844"/>
    </ligand>
</feature>
<dbReference type="Pfam" id="PF08267">
    <property type="entry name" value="Meth_synt_1"/>
    <property type="match status" value="1"/>
</dbReference>
<evidence type="ECO:0000256" key="2">
    <source>
        <dbReference type="ARBA" id="ARBA00004681"/>
    </source>
</evidence>
<dbReference type="Gene3D" id="3.20.20.210">
    <property type="match status" value="2"/>
</dbReference>
<dbReference type="Pfam" id="PF01717">
    <property type="entry name" value="Meth_synt_2"/>
    <property type="match status" value="1"/>
</dbReference>
<accession>A0A4R5XG02</accession>
<dbReference type="GO" id="GO:0003871">
    <property type="term" value="F:5-methyltetrahydropteroyltriglutamate-homocysteine S-methyltransferase activity"/>
    <property type="evidence" value="ECO:0007669"/>
    <property type="project" value="UniProtKB-EC"/>
</dbReference>
<dbReference type="EC" id="2.1.1.14" evidence="4"/>
<keyword evidence="7" id="KW-0808">Transferase</keyword>
<feature type="binding site" evidence="13">
    <location>
        <position position="120"/>
    </location>
    <ligand>
        <name>5-methyltetrahydropteroyltri-L-glutamate</name>
        <dbReference type="ChEBI" id="CHEBI:58207"/>
    </ligand>
</feature>
<keyword evidence="10" id="KW-0486">Methionine biosynthesis</keyword>
<dbReference type="NCBIfam" id="TIGR01371">
    <property type="entry name" value="met_syn_B12ind"/>
    <property type="match status" value="1"/>
</dbReference>
<dbReference type="FunFam" id="3.20.20.210:FF:000003">
    <property type="entry name" value="5-methyltetrahydropteroyltriglutamate--homocysteine methyltransferase"/>
    <property type="match status" value="1"/>
</dbReference>
<dbReference type="PANTHER" id="PTHR30519">
    <property type="entry name" value="5-METHYLTETRAHYDROPTEROYLTRIGLUTAMATE--HOMOCYSTEINE METHYLTRANSFERASE"/>
    <property type="match status" value="1"/>
</dbReference>
<proteinExistence type="inferred from homology"/>
<dbReference type="Proteomes" id="UP000294933">
    <property type="component" value="Unassembled WGS sequence"/>
</dbReference>
<dbReference type="EMBL" id="ML170156">
    <property type="protein sequence ID" value="TDL29545.1"/>
    <property type="molecule type" value="Genomic_DNA"/>
</dbReference>
<evidence type="ECO:0000256" key="4">
    <source>
        <dbReference type="ARBA" id="ARBA00012034"/>
    </source>
</evidence>
<feature type="domain" description="Cobalamin-independent methionine synthase MetE N-terminal" evidence="17">
    <location>
        <begin position="4"/>
        <end position="311"/>
    </location>
</feature>
<evidence type="ECO:0000256" key="12">
    <source>
        <dbReference type="ARBA" id="ARBA00031314"/>
    </source>
</evidence>
<dbReference type="SUPFAM" id="SSF51726">
    <property type="entry name" value="UROD/MetE-like"/>
    <property type="match status" value="2"/>
</dbReference>
<dbReference type="InterPro" id="IPR006276">
    <property type="entry name" value="Cobalamin-indep_Met_synthase"/>
</dbReference>
<evidence type="ECO:0000259" key="17">
    <source>
        <dbReference type="Pfam" id="PF08267"/>
    </source>
</evidence>
<evidence type="ECO:0000256" key="3">
    <source>
        <dbReference type="ARBA" id="ARBA00009553"/>
    </source>
</evidence>
<feature type="active site" description="Proton donor" evidence="15">
    <location>
        <position position="704"/>
    </location>
</feature>
<feature type="binding site" evidence="14">
    <location>
        <position position="736"/>
    </location>
    <ligand>
        <name>Zn(2+)</name>
        <dbReference type="ChEBI" id="CHEBI:29105"/>
        <label>1</label>
        <note>catalytic</note>
    </ligand>
</feature>
<dbReference type="GO" id="GO:0032259">
    <property type="term" value="P:methylation"/>
    <property type="evidence" value="ECO:0007669"/>
    <property type="project" value="UniProtKB-KW"/>
</dbReference>
<feature type="binding site" evidence="14">
    <location>
        <position position="653"/>
    </location>
    <ligand>
        <name>Zn(2+)</name>
        <dbReference type="ChEBI" id="CHEBI:29105"/>
        <label>1</label>
        <note>catalytic</note>
    </ligand>
</feature>
<dbReference type="HAMAP" id="MF_00172">
    <property type="entry name" value="Meth_synth"/>
    <property type="match status" value="1"/>
</dbReference>
<gene>
    <name evidence="18" type="ORF">BD410DRAFT_736526</name>
</gene>
<feature type="domain" description="Cobalamin-independent methionine synthase MetE C-terminal/archaeal" evidence="16">
    <location>
        <begin position="436"/>
        <end position="758"/>
    </location>
</feature>
<feature type="binding site" evidence="13">
    <location>
        <begin position="441"/>
        <end position="443"/>
    </location>
    <ligand>
        <name>L-methionine</name>
        <dbReference type="ChEBI" id="CHEBI:57844"/>
    </ligand>
</feature>
<evidence type="ECO:0000256" key="13">
    <source>
        <dbReference type="PIRSR" id="PIRSR000382-1"/>
    </source>
</evidence>
<evidence type="ECO:0000256" key="5">
    <source>
        <dbReference type="ARBA" id="ARBA00022603"/>
    </source>
</evidence>
<keyword evidence="8 14" id="KW-0479">Metal-binding</keyword>